<reference evidence="1 2" key="1">
    <citation type="submission" date="2019-10" db="EMBL/GenBank/DDBJ databases">
        <title>Gracilibacillus salitolerans sp. nov., a moderate halophile isolated from a saline soil in northwest China.</title>
        <authorList>
            <person name="Gan L."/>
        </authorList>
    </citation>
    <scope>NUCLEOTIDE SEQUENCE [LARGE SCALE GENOMIC DNA]</scope>
    <source>
        <strain evidence="1 2">TP2-8</strain>
    </source>
</reference>
<name>A0A6N7QXN4_9BACI</name>
<accession>A0A6N7QXN4</accession>
<dbReference type="Proteomes" id="UP000435187">
    <property type="component" value="Unassembled WGS sequence"/>
</dbReference>
<dbReference type="AlphaFoldDB" id="A0A6N7QXN4"/>
<sequence length="49" mass="5541">MDKVVIVAFILTILSTSIVLANKEANNVISPLQEDLCKRLLFRGPEWLK</sequence>
<evidence type="ECO:0000313" key="2">
    <source>
        <dbReference type="Proteomes" id="UP000435187"/>
    </source>
</evidence>
<comment type="caution">
    <text evidence="1">The sequence shown here is derived from an EMBL/GenBank/DDBJ whole genome shotgun (WGS) entry which is preliminary data.</text>
</comment>
<protein>
    <submittedName>
        <fullName evidence="1">Uncharacterized protein</fullName>
    </submittedName>
</protein>
<keyword evidence="2" id="KW-1185">Reference proteome</keyword>
<gene>
    <name evidence="1" type="ORF">GH885_10595</name>
</gene>
<evidence type="ECO:0000313" key="1">
    <source>
        <dbReference type="EMBL" id="MRI66778.1"/>
    </source>
</evidence>
<proteinExistence type="predicted"/>
<organism evidence="1 2">
    <name type="scientific">Gracilibacillus thailandensis</name>
    <dbReference type="NCBI Taxonomy" id="563735"/>
    <lineage>
        <taxon>Bacteria</taxon>
        <taxon>Bacillati</taxon>
        <taxon>Bacillota</taxon>
        <taxon>Bacilli</taxon>
        <taxon>Bacillales</taxon>
        <taxon>Bacillaceae</taxon>
        <taxon>Gracilibacillus</taxon>
    </lineage>
</organism>
<dbReference type="EMBL" id="WJEE01000020">
    <property type="protein sequence ID" value="MRI66778.1"/>
    <property type="molecule type" value="Genomic_DNA"/>
</dbReference>
<dbReference type="RefSeq" id="WP_153835445.1">
    <property type="nucleotide sequence ID" value="NZ_JBHUMW010000011.1"/>
</dbReference>